<organism evidence="1 2">
    <name type="scientific">Moniliophthora roreri</name>
    <name type="common">Frosty pod rot fungus</name>
    <name type="synonym">Monilia roreri</name>
    <dbReference type="NCBI Taxonomy" id="221103"/>
    <lineage>
        <taxon>Eukaryota</taxon>
        <taxon>Fungi</taxon>
        <taxon>Dikarya</taxon>
        <taxon>Basidiomycota</taxon>
        <taxon>Agaricomycotina</taxon>
        <taxon>Agaricomycetes</taxon>
        <taxon>Agaricomycetidae</taxon>
        <taxon>Agaricales</taxon>
        <taxon>Marasmiineae</taxon>
        <taxon>Marasmiaceae</taxon>
        <taxon>Moniliophthora</taxon>
    </lineage>
</organism>
<reference evidence="1 2" key="1">
    <citation type="submission" date="2015-12" db="EMBL/GenBank/DDBJ databases">
        <title>Draft genome sequence of Moniliophthora roreri, the causal agent of frosty pod rot of cacao.</title>
        <authorList>
            <person name="Aime M.C."/>
            <person name="Diaz-Valderrama J.R."/>
            <person name="Kijpornyongpan T."/>
            <person name="Phillips-Mora W."/>
        </authorList>
    </citation>
    <scope>NUCLEOTIDE SEQUENCE [LARGE SCALE GENOMIC DNA]</scope>
    <source>
        <strain evidence="1 2">MCA 2952</strain>
    </source>
</reference>
<dbReference type="Proteomes" id="UP000054988">
    <property type="component" value="Unassembled WGS sequence"/>
</dbReference>
<gene>
    <name evidence="1" type="ORF">WG66_387</name>
</gene>
<evidence type="ECO:0000313" key="2">
    <source>
        <dbReference type="Proteomes" id="UP000054988"/>
    </source>
</evidence>
<evidence type="ECO:0000313" key="1">
    <source>
        <dbReference type="EMBL" id="KTB47036.1"/>
    </source>
</evidence>
<comment type="caution">
    <text evidence="1">The sequence shown here is derived from an EMBL/GenBank/DDBJ whole genome shotgun (WGS) entry which is preliminary data.</text>
</comment>
<name>A0A0W0GEP7_MONRR</name>
<proteinExistence type="predicted"/>
<dbReference type="AlphaFoldDB" id="A0A0W0GEP7"/>
<sequence>MLDLIPHSWDILYMSICWGQKLISTTEQAIIWMG</sequence>
<protein>
    <submittedName>
        <fullName evidence="1">Uncharacterized protein</fullName>
    </submittedName>
</protein>
<dbReference type="EMBL" id="LATX01000156">
    <property type="protein sequence ID" value="KTB47036.1"/>
    <property type="molecule type" value="Genomic_DNA"/>
</dbReference>
<accession>A0A0W0GEP7</accession>